<name>A0AAQ3UEX4_PASNO</name>
<keyword evidence="3" id="KW-1185">Reference proteome</keyword>
<dbReference type="EMBL" id="CP144752">
    <property type="protein sequence ID" value="WVZ91199.1"/>
    <property type="molecule type" value="Genomic_DNA"/>
</dbReference>
<protein>
    <recommendedName>
        <fullName evidence="4">F-box protein</fullName>
    </recommendedName>
</protein>
<sequence>MASDDLIVDLLEEILLRLDDAVNLVHASTACASFCRVDLVHASTACTSFCRIASNSCFHHRFRSLHRPPVLELLGHRTGQWIELLPRRATAPREPSTSPSSPRPSMPGRSPTSATRPCPPLPVHLQRHQQVCDLRPLAPRQRRHVHVSPIPIDPVPTQYFEPFLLPVAAAYGKKHDEDDGDDPSSFQLLCINCGVC</sequence>
<feature type="region of interest" description="Disordered" evidence="1">
    <location>
        <begin position="85"/>
        <end position="120"/>
    </location>
</feature>
<dbReference type="AlphaFoldDB" id="A0AAQ3UEX4"/>
<accession>A0AAQ3UEX4</accession>
<proteinExistence type="predicted"/>
<dbReference type="Proteomes" id="UP001341281">
    <property type="component" value="Chromosome 08"/>
</dbReference>
<reference evidence="2 3" key="1">
    <citation type="submission" date="2024-02" db="EMBL/GenBank/DDBJ databases">
        <title>High-quality chromosome-scale genome assembly of Pensacola bahiagrass (Paspalum notatum Flugge var. saurae).</title>
        <authorList>
            <person name="Vega J.M."/>
            <person name="Podio M."/>
            <person name="Orjuela J."/>
            <person name="Siena L.A."/>
            <person name="Pessino S.C."/>
            <person name="Combes M.C."/>
            <person name="Mariac C."/>
            <person name="Albertini E."/>
            <person name="Pupilli F."/>
            <person name="Ortiz J.P.A."/>
            <person name="Leblanc O."/>
        </authorList>
    </citation>
    <scope>NUCLEOTIDE SEQUENCE [LARGE SCALE GENOMIC DNA]</scope>
    <source>
        <strain evidence="2">R1</strain>
        <tissue evidence="2">Leaf</tissue>
    </source>
</reference>
<evidence type="ECO:0000256" key="1">
    <source>
        <dbReference type="SAM" id="MobiDB-lite"/>
    </source>
</evidence>
<evidence type="ECO:0000313" key="2">
    <source>
        <dbReference type="EMBL" id="WVZ91199.1"/>
    </source>
</evidence>
<dbReference type="PANTHER" id="PTHR33207">
    <property type="entry name" value="F-BOX DOMAIN CONTAINING PROTEIN-RELATED"/>
    <property type="match status" value="1"/>
</dbReference>
<organism evidence="2 3">
    <name type="scientific">Paspalum notatum var. saurae</name>
    <dbReference type="NCBI Taxonomy" id="547442"/>
    <lineage>
        <taxon>Eukaryota</taxon>
        <taxon>Viridiplantae</taxon>
        <taxon>Streptophyta</taxon>
        <taxon>Embryophyta</taxon>
        <taxon>Tracheophyta</taxon>
        <taxon>Spermatophyta</taxon>
        <taxon>Magnoliopsida</taxon>
        <taxon>Liliopsida</taxon>
        <taxon>Poales</taxon>
        <taxon>Poaceae</taxon>
        <taxon>PACMAD clade</taxon>
        <taxon>Panicoideae</taxon>
        <taxon>Andropogonodae</taxon>
        <taxon>Paspaleae</taxon>
        <taxon>Paspalinae</taxon>
        <taxon>Paspalum</taxon>
    </lineage>
</organism>
<evidence type="ECO:0008006" key="4">
    <source>
        <dbReference type="Google" id="ProtNLM"/>
    </source>
</evidence>
<evidence type="ECO:0000313" key="3">
    <source>
        <dbReference type="Proteomes" id="UP001341281"/>
    </source>
</evidence>
<gene>
    <name evidence="2" type="ORF">U9M48_037402</name>
</gene>